<name>A0AAP6B6R2_9ACTN</name>
<sequence length="386" mass="41925">MTDLSPRALGRATLARQLLLRREPLTVPEAVRRVLALQAQQAASPYLALWNRVAGFDPAELDTAFAEQSVVKATLMRITLHAVHADDHLVLRGAMQQTLYAARLGYAFAEAGLTPADANRVVPELLEFASRPRVSTEVEGWLRERLGAEKAAGAWWGLRAYAPLLHVPTGGPWLFGGPRNSYVSAPVGGGFPYVDRVPDPVGLRELILRYLAAFGPATAADVARFGLLYTGPVKEALRELGDEVERLSGPGGVVYYDVPGGVRPDADVVAPPRLLPMWDSVLLAHAERGRVLPEEYRRVVIRVNGDVLPTVLVDGRVAGVWRVVDGGIEVSAFRRISGEAWEGVAAEAGELWGVLEGRGGDPYKRYGRWWGKLPEAEEVRVVGGAQ</sequence>
<evidence type="ECO:0000313" key="4">
    <source>
        <dbReference type="Proteomes" id="UP001282288"/>
    </source>
</evidence>
<protein>
    <submittedName>
        <fullName evidence="1">Winged helix DNA-binding domain-containing protein</fullName>
    </submittedName>
</protein>
<dbReference type="Proteomes" id="UP001282288">
    <property type="component" value="Unassembled WGS sequence"/>
</dbReference>
<dbReference type="AlphaFoldDB" id="A0AAP6B6R2"/>
<gene>
    <name evidence="1" type="ORF">PV399_05640</name>
    <name evidence="2" type="ORF">PV666_07135</name>
</gene>
<dbReference type="EMBL" id="JARAWP010000003">
    <property type="protein sequence ID" value="MDX3017652.1"/>
    <property type="molecule type" value="Genomic_DNA"/>
</dbReference>
<evidence type="ECO:0000313" key="1">
    <source>
        <dbReference type="EMBL" id="MDX2959204.1"/>
    </source>
</evidence>
<dbReference type="Pfam" id="PF06224">
    <property type="entry name" value="AlkZ-like"/>
    <property type="match status" value="1"/>
</dbReference>
<keyword evidence="1" id="KW-0238">DNA-binding</keyword>
<accession>A0AAP6B6R2</accession>
<dbReference type="PANTHER" id="PTHR38479">
    <property type="entry name" value="LMO0824 PROTEIN"/>
    <property type="match status" value="1"/>
</dbReference>
<dbReference type="RefSeq" id="WP_010354722.1">
    <property type="nucleotide sequence ID" value="NZ_BCMK01000072.1"/>
</dbReference>
<dbReference type="GO" id="GO:0003677">
    <property type="term" value="F:DNA binding"/>
    <property type="evidence" value="ECO:0007669"/>
    <property type="project" value="UniProtKB-KW"/>
</dbReference>
<comment type="caution">
    <text evidence="1">The sequence shown here is derived from an EMBL/GenBank/DDBJ whole genome shotgun (WGS) entry which is preliminary data.</text>
</comment>
<dbReference type="InterPro" id="IPR009351">
    <property type="entry name" value="AlkZ-like"/>
</dbReference>
<dbReference type="GeneID" id="69806468"/>
<reference evidence="1 3" key="1">
    <citation type="journal article" date="2023" name="Microb. Genom.">
        <title>Mesoterricola silvestris gen. nov., sp. nov., Mesoterricola sediminis sp. nov., Geothrix oryzae sp. nov., Geothrix edaphica sp. nov., Geothrix rubra sp. nov., and Geothrix limicola sp. nov., six novel members of Acidobacteriota isolated from soils.</title>
        <authorList>
            <person name="Weisberg A.J."/>
            <person name="Pearce E."/>
            <person name="Kramer C.G."/>
            <person name="Chang J.H."/>
            <person name="Clarke C.R."/>
        </authorList>
    </citation>
    <scope>NUCLEOTIDE SEQUENCE</scope>
    <source>
        <strain evidence="2 3">NB05-1H</strain>
        <strain evidence="1">NRRL_B-16521</strain>
    </source>
</reference>
<dbReference type="Proteomes" id="UP001272987">
    <property type="component" value="Unassembled WGS sequence"/>
</dbReference>
<dbReference type="PANTHER" id="PTHR38479:SF2">
    <property type="entry name" value="WINGED HELIX DNA-BINDING DOMAIN-CONTAINING PROTEIN"/>
    <property type="match status" value="1"/>
</dbReference>
<evidence type="ECO:0000313" key="3">
    <source>
        <dbReference type="Proteomes" id="UP001272987"/>
    </source>
</evidence>
<proteinExistence type="predicted"/>
<evidence type="ECO:0000313" key="2">
    <source>
        <dbReference type="EMBL" id="MDX3017652.1"/>
    </source>
</evidence>
<dbReference type="EMBL" id="JARAWC010000003">
    <property type="protein sequence ID" value="MDX2959204.1"/>
    <property type="molecule type" value="Genomic_DNA"/>
</dbReference>
<organism evidence="1 4">
    <name type="scientific">Streptomyces acidiscabies</name>
    <dbReference type="NCBI Taxonomy" id="42234"/>
    <lineage>
        <taxon>Bacteria</taxon>
        <taxon>Bacillati</taxon>
        <taxon>Actinomycetota</taxon>
        <taxon>Actinomycetes</taxon>
        <taxon>Kitasatosporales</taxon>
        <taxon>Streptomycetaceae</taxon>
        <taxon>Streptomyces</taxon>
    </lineage>
</organism>
<keyword evidence="3" id="KW-1185">Reference proteome</keyword>